<dbReference type="NCBIfam" id="TIGR02868">
    <property type="entry name" value="CydC"/>
    <property type="match status" value="1"/>
</dbReference>
<dbReference type="InterPro" id="IPR003439">
    <property type="entry name" value="ABC_transporter-like_ATP-bd"/>
</dbReference>
<evidence type="ECO:0000256" key="3">
    <source>
        <dbReference type="ARBA" id="ARBA00022741"/>
    </source>
</evidence>
<dbReference type="Pfam" id="PF00005">
    <property type="entry name" value="ABC_tran"/>
    <property type="match status" value="1"/>
</dbReference>
<feature type="transmembrane region" description="Helical" evidence="7">
    <location>
        <begin position="130"/>
        <end position="152"/>
    </location>
</feature>
<dbReference type="Proteomes" id="UP001519273">
    <property type="component" value="Unassembled WGS sequence"/>
</dbReference>
<keyword evidence="3" id="KW-0547">Nucleotide-binding</keyword>
<dbReference type="GO" id="GO:0005524">
    <property type="term" value="F:ATP binding"/>
    <property type="evidence" value="ECO:0007669"/>
    <property type="project" value="UniProtKB-KW"/>
</dbReference>
<feature type="transmembrane region" description="Helical" evidence="7">
    <location>
        <begin position="275"/>
        <end position="292"/>
    </location>
</feature>
<evidence type="ECO:0000256" key="1">
    <source>
        <dbReference type="ARBA" id="ARBA00004651"/>
    </source>
</evidence>
<dbReference type="PROSITE" id="PS00211">
    <property type="entry name" value="ABC_TRANSPORTER_1"/>
    <property type="match status" value="1"/>
</dbReference>
<feature type="domain" description="ABC transporter" evidence="8">
    <location>
        <begin position="339"/>
        <end position="573"/>
    </location>
</feature>
<keyword evidence="6 7" id="KW-0472">Membrane</keyword>
<feature type="transmembrane region" description="Helical" evidence="7">
    <location>
        <begin position="245"/>
        <end position="263"/>
    </location>
</feature>
<dbReference type="InterPro" id="IPR036640">
    <property type="entry name" value="ABC1_TM_sf"/>
</dbReference>
<dbReference type="PANTHER" id="PTHR24221:SF653">
    <property type="entry name" value="TRANSPORT ATP-BINDING PROTEIN CYDC"/>
    <property type="match status" value="1"/>
</dbReference>
<dbReference type="PROSITE" id="PS50929">
    <property type="entry name" value="ABC_TM1F"/>
    <property type="match status" value="1"/>
</dbReference>
<dbReference type="Gene3D" id="3.40.50.300">
    <property type="entry name" value="P-loop containing nucleotide triphosphate hydrolases"/>
    <property type="match status" value="1"/>
</dbReference>
<evidence type="ECO:0000256" key="4">
    <source>
        <dbReference type="ARBA" id="ARBA00022840"/>
    </source>
</evidence>
<dbReference type="RefSeq" id="WP_209847982.1">
    <property type="nucleotide sequence ID" value="NZ_CBCRVE010000003.1"/>
</dbReference>
<evidence type="ECO:0000256" key="2">
    <source>
        <dbReference type="ARBA" id="ARBA00022692"/>
    </source>
</evidence>
<dbReference type="SUPFAM" id="SSF52540">
    <property type="entry name" value="P-loop containing nucleoside triphosphate hydrolases"/>
    <property type="match status" value="1"/>
</dbReference>
<dbReference type="InterPro" id="IPR017871">
    <property type="entry name" value="ABC_transporter-like_CS"/>
</dbReference>
<organism evidence="10 11">
    <name type="scientific">Paenibacillus sediminis</name>
    <dbReference type="NCBI Taxonomy" id="664909"/>
    <lineage>
        <taxon>Bacteria</taxon>
        <taxon>Bacillati</taxon>
        <taxon>Bacillota</taxon>
        <taxon>Bacilli</taxon>
        <taxon>Bacillales</taxon>
        <taxon>Paenibacillaceae</taxon>
        <taxon>Paenibacillus</taxon>
    </lineage>
</organism>
<accession>A0ABS4H2Q6</accession>
<dbReference type="InterPro" id="IPR027417">
    <property type="entry name" value="P-loop_NTPase"/>
</dbReference>
<feature type="transmembrane region" description="Helical" evidence="7">
    <location>
        <begin position="158"/>
        <end position="182"/>
    </location>
</feature>
<dbReference type="InterPro" id="IPR039421">
    <property type="entry name" value="Type_1_exporter"/>
</dbReference>
<dbReference type="PROSITE" id="PS50893">
    <property type="entry name" value="ABC_TRANSPORTER_2"/>
    <property type="match status" value="1"/>
</dbReference>
<dbReference type="SUPFAM" id="SSF90123">
    <property type="entry name" value="ABC transporter transmembrane region"/>
    <property type="match status" value="1"/>
</dbReference>
<feature type="transmembrane region" description="Helical" evidence="7">
    <location>
        <begin position="18"/>
        <end position="42"/>
    </location>
</feature>
<evidence type="ECO:0000256" key="5">
    <source>
        <dbReference type="ARBA" id="ARBA00022989"/>
    </source>
</evidence>
<feature type="domain" description="ABC transmembrane type-1" evidence="9">
    <location>
        <begin position="23"/>
        <end position="303"/>
    </location>
</feature>
<reference evidence="10 11" key="1">
    <citation type="submission" date="2021-03" db="EMBL/GenBank/DDBJ databases">
        <title>Genomic Encyclopedia of Type Strains, Phase IV (KMG-IV): sequencing the most valuable type-strain genomes for metagenomic binning, comparative biology and taxonomic classification.</title>
        <authorList>
            <person name="Goeker M."/>
        </authorList>
    </citation>
    <scope>NUCLEOTIDE SEQUENCE [LARGE SCALE GENOMIC DNA]</scope>
    <source>
        <strain evidence="10 11">DSM 23491</strain>
    </source>
</reference>
<dbReference type="InterPro" id="IPR003593">
    <property type="entry name" value="AAA+_ATPase"/>
</dbReference>
<keyword evidence="5 7" id="KW-1133">Transmembrane helix</keyword>
<comment type="subcellular location">
    <subcellularLocation>
        <location evidence="1">Cell membrane</location>
        <topology evidence="1">Multi-pass membrane protein</topology>
    </subcellularLocation>
</comment>
<sequence length="581" mass="66174">MRQEGWIRPYFRTYVRRFLVIIALGILTVCCACLLMFTSGYLISKSALRPENILMVYVPIVLVRTFGISRAALHYVERLASHDMVLRILSQMRIRLYHLLEPQALFISSRFRTGDMLSMLSEDIEYLQNVYLRTVFPSIVALVISGLVIAGLDSFDVSFALLMALYLFVLVCILPAVSLWLTKKRTKQLKHKRNRLYTKLTDSILGMSDWMISGRASQFIRTYETDEQAAMDVERSMHRWASLRSFIAQCVVGVIVVSIVYWAGHQYADRHIESVMIAAFVLIVFPLMDAFVPMSEAIERIPHYQDSLNRLRTMDDAARQETIEDAYTEQIKDRSNIHIHLENVSYAYSDAAEPVLEDISLDIPQGKKIMIIGRSGAGKSTLLKCIQGAIPPSKGKVTMNGIDTHALVIQIPQIISVLNQKPHLFDTTVSNNIRLGKRSASDDEIRRAAEQVRLERLIATLPEGYKTPMHEAGQRFSGGERQRVALARILLQDTPVVILDEPTVGLDPRTEHELLATIIQTLAGKSLIWVTHHLAFAEHMDEIIFLEKGRIVMQGSHLELMKREPRYRRLYELDHPNFITG</sequence>
<name>A0ABS4H2Q6_9BACL</name>
<dbReference type="Gene3D" id="1.20.1560.10">
    <property type="entry name" value="ABC transporter type 1, transmembrane domain"/>
    <property type="match status" value="1"/>
</dbReference>
<comment type="caution">
    <text evidence="10">The sequence shown here is derived from an EMBL/GenBank/DDBJ whole genome shotgun (WGS) entry which is preliminary data.</text>
</comment>
<dbReference type="CDD" id="cd03247">
    <property type="entry name" value="ABCC_cytochrome_bd"/>
    <property type="match status" value="1"/>
</dbReference>
<proteinExistence type="predicted"/>
<evidence type="ECO:0000313" key="11">
    <source>
        <dbReference type="Proteomes" id="UP001519273"/>
    </source>
</evidence>
<dbReference type="SMART" id="SM00382">
    <property type="entry name" value="AAA"/>
    <property type="match status" value="1"/>
</dbReference>
<evidence type="ECO:0000259" key="9">
    <source>
        <dbReference type="PROSITE" id="PS50929"/>
    </source>
</evidence>
<dbReference type="EMBL" id="JAGGKP010000002">
    <property type="protein sequence ID" value="MBP1936796.1"/>
    <property type="molecule type" value="Genomic_DNA"/>
</dbReference>
<keyword evidence="2 7" id="KW-0812">Transmembrane</keyword>
<dbReference type="InterPro" id="IPR014223">
    <property type="entry name" value="ABC_CydC/D"/>
</dbReference>
<gene>
    <name evidence="10" type="ORF">J2Z20_001677</name>
</gene>
<dbReference type="PANTHER" id="PTHR24221">
    <property type="entry name" value="ATP-BINDING CASSETTE SUB-FAMILY B"/>
    <property type="match status" value="1"/>
</dbReference>
<evidence type="ECO:0000313" key="10">
    <source>
        <dbReference type="EMBL" id="MBP1936796.1"/>
    </source>
</evidence>
<protein>
    <submittedName>
        <fullName evidence="10">ATP-binding cassette subfamily C protein CydC</fullName>
    </submittedName>
</protein>
<keyword evidence="11" id="KW-1185">Reference proteome</keyword>
<evidence type="ECO:0000256" key="7">
    <source>
        <dbReference type="SAM" id="Phobius"/>
    </source>
</evidence>
<feature type="transmembrane region" description="Helical" evidence="7">
    <location>
        <begin position="54"/>
        <end position="73"/>
    </location>
</feature>
<evidence type="ECO:0000256" key="6">
    <source>
        <dbReference type="ARBA" id="ARBA00023136"/>
    </source>
</evidence>
<evidence type="ECO:0000259" key="8">
    <source>
        <dbReference type="PROSITE" id="PS50893"/>
    </source>
</evidence>
<dbReference type="InterPro" id="IPR011527">
    <property type="entry name" value="ABC1_TM_dom"/>
</dbReference>
<keyword evidence="4 10" id="KW-0067">ATP-binding</keyword>
<dbReference type="Pfam" id="PF00664">
    <property type="entry name" value="ABC_membrane"/>
    <property type="match status" value="1"/>
</dbReference>